<reference evidence="3 4" key="1">
    <citation type="submission" date="2024-05" db="EMBL/GenBank/DDBJ databases">
        <title>Genetic variation in Jamaican populations of the coffee berry borer (Hypothenemus hampei).</title>
        <authorList>
            <person name="Errbii M."/>
            <person name="Myrie A."/>
        </authorList>
    </citation>
    <scope>NUCLEOTIDE SEQUENCE [LARGE SCALE GENOMIC DNA]</scope>
    <source>
        <strain evidence="3">JA-Hopewell-2020-01-JO</strain>
        <tissue evidence="3">Whole body</tissue>
    </source>
</reference>
<comment type="caution">
    <text evidence="3">The sequence shown here is derived from an EMBL/GenBank/DDBJ whole genome shotgun (WGS) entry which is preliminary data.</text>
</comment>
<name>A0ABD1FE73_HYPHA</name>
<dbReference type="AlphaFoldDB" id="A0ABD1FE73"/>
<keyword evidence="4" id="KW-1185">Reference proteome</keyword>
<gene>
    <name evidence="3" type="ORF">ABEB36_001302</name>
</gene>
<dbReference type="Proteomes" id="UP001566132">
    <property type="component" value="Unassembled WGS sequence"/>
</dbReference>
<feature type="coiled-coil region" evidence="1">
    <location>
        <begin position="58"/>
        <end position="88"/>
    </location>
</feature>
<evidence type="ECO:0000313" key="3">
    <source>
        <dbReference type="EMBL" id="KAL1517552.1"/>
    </source>
</evidence>
<evidence type="ECO:0000256" key="1">
    <source>
        <dbReference type="SAM" id="Coils"/>
    </source>
</evidence>
<evidence type="ECO:0000256" key="2">
    <source>
        <dbReference type="SAM" id="MobiDB-lite"/>
    </source>
</evidence>
<sequence>MSKTSKSINHSAWEDHPNEKKFMDALTNFMTHSWAMVCQIRERNGLSPSYEMSSDEIARRIQDVSKKLEEKYKEVEALENQKAKLINKSPISNGSISVFPSKQGDGTISSSARSRNRKTGNATGSPCPPSCQEYSNNF</sequence>
<protein>
    <submittedName>
        <fullName evidence="3">Uncharacterized protein</fullName>
    </submittedName>
</protein>
<dbReference type="EMBL" id="JBDJPC010000001">
    <property type="protein sequence ID" value="KAL1517552.1"/>
    <property type="molecule type" value="Genomic_DNA"/>
</dbReference>
<accession>A0ABD1FE73</accession>
<evidence type="ECO:0000313" key="4">
    <source>
        <dbReference type="Proteomes" id="UP001566132"/>
    </source>
</evidence>
<feature type="region of interest" description="Disordered" evidence="2">
    <location>
        <begin position="89"/>
        <end position="138"/>
    </location>
</feature>
<proteinExistence type="predicted"/>
<feature type="compositionally biased region" description="Polar residues" evidence="2">
    <location>
        <begin position="89"/>
        <end position="124"/>
    </location>
</feature>
<organism evidence="3 4">
    <name type="scientific">Hypothenemus hampei</name>
    <name type="common">Coffee berry borer</name>
    <dbReference type="NCBI Taxonomy" id="57062"/>
    <lineage>
        <taxon>Eukaryota</taxon>
        <taxon>Metazoa</taxon>
        <taxon>Ecdysozoa</taxon>
        <taxon>Arthropoda</taxon>
        <taxon>Hexapoda</taxon>
        <taxon>Insecta</taxon>
        <taxon>Pterygota</taxon>
        <taxon>Neoptera</taxon>
        <taxon>Endopterygota</taxon>
        <taxon>Coleoptera</taxon>
        <taxon>Polyphaga</taxon>
        <taxon>Cucujiformia</taxon>
        <taxon>Curculionidae</taxon>
        <taxon>Scolytinae</taxon>
        <taxon>Hypothenemus</taxon>
    </lineage>
</organism>
<keyword evidence="1" id="KW-0175">Coiled coil</keyword>